<sequence>MAATANVSALLEKLIEAVAKADAKDIPRFAALKRRAEDTVKAGAHGRTDQFAVANHLDGLQEKFQVLNKDELADALRSRLLELNEHRSSWAPEFLSLLLELADRPAQYSRLDRIPKPKLQEEAAPLTWSDFDAAGSAFCEEDIWEAVDYGADSSDEEIASVSLSTDTHRSRPPQISIAPEKDYVIPDAALTSGDDEELVKSIKQAQFWTRNSQFGGDHEVISSCALTELEVIRETIFMLQGLPTSMFRRFNGNVEVDQNYNIAHLSRETFSSVLRSLSSVGTQVDILRLFVRMPQTIPSMQTFQRGLEGCLSNYDMFLSKAQHQYLSPTSTASVSLLQLSEDVCRETRLLLILSDLVSKLETTSVNASVQSLNRLYDVVCLTQATGDDDGFAVLADLFFSCLETYARPIRLWLENGKLEEAANHGFFVHHQQKNGDLRTLWHDWYTLDALSNISSVPQFIQPIMQKVLIAGKSMVFLRHLNMSPGDEDRRKTSVTIEDVCPPESPSSYLPFSVLLESALQRMVEENYNATSALLRRKFDKQCGLWESLQALEYIYLCRDMSMSGIIDSKIFDLIDRGKAAWSDRYLLTELAQSILGSMPFIDPSRLIVRSSTDGLNSEKSSSRSMNMLNAISFDYILPWPVANIIPKSAIYDYQRISRFLMQIRRAKHALVKQRLQHSNIHDKIQDTRNNTLSYALRHNMLWFLNAIYSHMTDFVISAATASLRKDLSAASDIDGMVEAHYRFMMSLKEQCLLSDNLEMIHQAIVAILDLCVRFSEVQATRYGSDQSQFGRTLRNTDSRNHPAVDRKTRIHSLDVDDDFSDEGDDDFDTNDNESADSFHESNYLQQIKEIKDQFEQLIASVAARLKGIGRFDGPLSWDMLAEKLEWRKAGQVMISGPLPAF</sequence>
<feature type="domain" description="Gamma tubulin complex component protein N-terminal" evidence="9">
    <location>
        <begin position="232"/>
        <end position="534"/>
    </location>
</feature>
<dbReference type="Pfam" id="PF17681">
    <property type="entry name" value="GCP_N_terminal"/>
    <property type="match status" value="1"/>
</dbReference>
<proteinExistence type="inferred from homology"/>
<evidence type="ECO:0000259" key="7">
    <source>
        <dbReference type="Pfam" id="PF04130"/>
    </source>
</evidence>
<dbReference type="GO" id="GO:0005816">
    <property type="term" value="C:spindle pole body"/>
    <property type="evidence" value="ECO:0007669"/>
    <property type="project" value="UniProtKB-ARBA"/>
</dbReference>
<accession>A0A8G1VXU4</accession>
<dbReference type="Pfam" id="PF14609">
    <property type="entry name" value="GCP5-Mod21_N"/>
    <property type="match status" value="1"/>
</dbReference>
<keyword evidence="11" id="KW-1185">Reference proteome</keyword>
<dbReference type="GO" id="GO:0000278">
    <property type="term" value="P:mitotic cell cycle"/>
    <property type="evidence" value="ECO:0007669"/>
    <property type="project" value="TreeGrafter"/>
</dbReference>
<dbReference type="GO" id="GO:0043015">
    <property type="term" value="F:gamma-tubulin binding"/>
    <property type="evidence" value="ECO:0007669"/>
    <property type="project" value="InterPro"/>
</dbReference>
<evidence type="ECO:0000256" key="5">
    <source>
        <dbReference type="RuleBase" id="RU363050"/>
    </source>
</evidence>
<feature type="domain" description="Gamma tubulin complex component C-terminal" evidence="7">
    <location>
        <begin position="619"/>
        <end position="868"/>
    </location>
</feature>
<keyword evidence="2 5" id="KW-0963">Cytoplasm</keyword>
<dbReference type="GO" id="GO:0031122">
    <property type="term" value="P:cytoplasmic microtubule organization"/>
    <property type="evidence" value="ECO:0007669"/>
    <property type="project" value="TreeGrafter"/>
</dbReference>
<dbReference type="CDD" id="cd22572">
    <property type="entry name" value="GCP5_NTD"/>
    <property type="match status" value="1"/>
</dbReference>
<reference evidence="10 11" key="1">
    <citation type="submission" date="2018-02" db="EMBL/GenBank/DDBJ databases">
        <title>The genomes of Aspergillus section Nigri reveals drivers in fungal speciation.</title>
        <authorList>
            <consortium name="DOE Joint Genome Institute"/>
            <person name="Vesth T.C."/>
            <person name="Nybo J."/>
            <person name="Theobald S."/>
            <person name="Brandl J."/>
            <person name="Frisvad J.C."/>
            <person name="Nielsen K.F."/>
            <person name="Lyhne E.K."/>
            <person name="Kogle M.E."/>
            <person name="Kuo A."/>
            <person name="Riley R."/>
            <person name="Clum A."/>
            <person name="Nolan M."/>
            <person name="Lipzen A."/>
            <person name="Salamov A."/>
            <person name="Henrissat B."/>
            <person name="Wiebenga A."/>
            <person name="De vries R.P."/>
            <person name="Grigoriev I.V."/>
            <person name="Mortensen U.H."/>
            <person name="Andersen M.R."/>
            <person name="Baker S.E."/>
        </authorList>
    </citation>
    <scope>NUCLEOTIDE SEQUENCE [LARGE SCALE GENOMIC DNA]</scope>
    <source>
        <strain evidence="10 11">CBS 313.89</strain>
    </source>
</reference>
<gene>
    <name evidence="10" type="ORF">BO72DRAFT_448420</name>
</gene>
<feature type="compositionally biased region" description="Acidic residues" evidence="6">
    <location>
        <begin position="815"/>
        <end position="834"/>
    </location>
</feature>
<dbReference type="Gene3D" id="1.20.120.1900">
    <property type="entry name" value="Gamma-tubulin complex, C-terminal domain"/>
    <property type="match status" value="1"/>
</dbReference>
<dbReference type="InterPro" id="IPR059169">
    <property type="entry name" value="GCP5_N_ext"/>
</dbReference>
<evidence type="ECO:0000256" key="3">
    <source>
        <dbReference type="ARBA" id="ARBA00022701"/>
    </source>
</evidence>
<comment type="similarity">
    <text evidence="1 5">Belongs to the TUBGCP family.</text>
</comment>
<dbReference type="GO" id="GO:0005874">
    <property type="term" value="C:microtubule"/>
    <property type="evidence" value="ECO:0007669"/>
    <property type="project" value="UniProtKB-KW"/>
</dbReference>
<dbReference type="GeneID" id="63862114"/>
<organism evidence="10 11">
    <name type="scientific">Aspergillus fijiensis CBS 313.89</name>
    <dbReference type="NCBI Taxonomy" id="1448319"/>
    <lineage>
        <taxon>Eukaryota</taxon>
        <taxon>Fungi</taxon>
        <taxon>Dikarya</taxon>
        <taxon>Ascomycota</taxon>
        <taxon>Pezizomycotina</taxon>
        <taxon>Eurotiomycetes</taxon>
        <taxon>Eurotiomycetidae</taxon>
        <taxon>Eurotiales</taxon>
        <taxon>Aspergillaceae</taxon>
        <taxon>Aspergillus</taxon>
    </lineage>
</organism>
<evidence type="ECO:0000256" key="2">
    <source>
        <dbReference type="ARBA" id="ARBA00022490"/>
    </source>
</evidence>
<dbReference type="GO" id="GO:0051011">
    <property type="term" value="F:microtubule minus-end binding"/>
    <property type="evidence" value="ECO:0007669"/>
    <property type="project" value="TreeGrafter"/>
</dbReference>
<comment type="subcellular location">
    <subcellularLocation>
        <location evidence="5">Cytoplasm</location>
        <location evidence="5">Cytoskeleton</location>
        <location evidence="5">Microtubule organizing center</location>
    </subcellularLocation>
</comment>
<feature type="domain" description="Gamma-Tubulin ring complex non-core subunit mod21 N-terminal" evidence="8">
    <location>
        <begin position="66"/>
        <end position="155"/>
    </location>
</feature>
<dbReference type="RefSeq" id="XP_040801035.1">
    <property type="nucleotide sequence ID" value="XM_040944781.1"/>
</dbReference>
<dbReference type="InterPro" id="IPR041470">
    <property type="entry name" value="GCP_N"/>
</dbReference>
<keyword evidence="3 5" id="KW-0493">Microtubule</keyword>
<dbReference type="InterPro" id="IPR040457">
    <property type="entry name" value="GCP_C"/>
</dbReference>
<evidence type="ECO:0000259" key="8">
    <source>
        <dbReference type="Pfam" id="PF14609"/>
    </source>
</evidence>
<dbReference type="AlphaFoldDB" id="A0A8G1VXU4"/>
<dbReference type="GO" id="GO:0000922">
    <property type="term" value="C:spindle pole"/>
    <property type="evidence" value="ECO:0007669"/>
    <property type="project" value="InterPro"/>
</dbReference>
<name>A0A8G1VXU4_9EURO</name>
<dbReference type="GO" id="GO:0051225">
    <property type="term" value="P:spindle assembly"/>
    <property type="evidence" value="ECO:0007669"/>
    <property type="project" value="TreeGrafter"/>
</dbReference>
<evidence type="ECO:0000256" key="4">
    <source>
        <dbReference type="ARBA" id="ARBA00023212"/>
    </source>
</evidence>
<evidence type="ECO:0000256" key="6">
    <source>
        <dbReference type="SAM" id="MobiDB-lite"/>
    </source>
</evidence>
<dbReference type="PANTHER" id="PTHR19302:SF33">
    <property type="entry name" value="GAMMA-TUBULIN COMPLEX COMPONENT 5"/>
    <property type="match status" value="1"/>
</dbReference>
<evidence type="ECO:0000256" key="1">
    <source>
        <dbReference type="ARBA" id="ARBA00010337"/>
    </source>
</evidence>
<evidence type="ECO:0000259" key="9">
    <source>
        <dbReference type="Pfam" id="PF17681"/>
    </source>
</evidence>
<evidence type="ECO:0000313" key="11">
    <source>
        <dbReference type="Proteomes" id="UP000249789"/>
    </source>
</evidence>
<feature type="region of interest" description="Disordered" evidence="6">
    <location>
        <begin position="815"/>
        <end position="836"/>
    </location>
</feature>
<dbReference type="EMBL" id="KZ824645">
    <property type="protein sequence ID" value="RAK77025.1"/>
    <property type="molecule type" value="Genomic_DNA"/>
</dbReference>
<evidence type="ECO:0000313" key="10">
    <source>
        <dbReference type="EMBL" id="RAK77025.1"/>
    </source>
</evidence>
<dbReference type="GO" id="GO:0000930">
    <property type="term" value="C:gamma-tubulin complex"/>
    <property type="evidence" value="ECO:0007669"/>
    <property type="project" value="UniProtKB-ARBA"/>
</dbReference>
<protein>
    <recommendedName>
        <fullName evidence="5">Spindle pole body component</fullName>
    </recommendedName>
</protein>
<dbReference type="InterPro" id="IPR007259">
    <property type="entry name" value="GCP"/>
</dbReference>
<dbReference type="Proteomes" id="UP000249789">
    <property type="component" value="Unassembled WGS sequence"/>
</dbReference>
<keyword evidence="4 5" id="KW-0206">Cytoskeleton</keyword>
<dbReference type="InterPro" id="IPR042241">
    <property type="entry name" value="GCP_C_sf"/>
</dbReference>
<dbReference type="PANTHER" id="PTHR19302">
    <property type="entry name" value="GAMMA TUBULIN COMPLEX PROTEIN"/>
    <property type="match status" value="1"/>
</dbReference>
<dbReference type="InterPro" id="IPR032797">
    <property type="entry name" value="Mod21_N"/>
</dbReference>
<dbReference type="OrthoDB" id="66546at2759"/>
<dbReference type="VEuPathDB" id="FungiDB:BO72DRAFT_448420"/>
<dbReference type="GO" id="GO:0051321">
    <property type="term" value="P:meiotic cell cycle"/>
    <property type="evidence" value="ECO:0007669"/>
    <property type="project" value="TreeGrafter"/>
</dbReference>
<dbReference type="Pfam" id="PF04130">
    <property type="entry name" value="GCP_C_terminal"/>
    <property type="match status" value="1"/>
</dbReference>
<dbReference type="GO" id="GO:0007020">
    <property type="term" value="P:microtubule nucleation"/>
    <property type="evidence" value="ECO:0007669"/>
    <property type="project" value="InterPro"/>
</dbReference>